<evidence type="ECO:0000256" key="12">
    <source>
        <dbReference type="ARBA" id="ARBA00022840"/>
    </source>
</evidence>
<dbReference type="Pfam" id="PF00781">
    <property type="entry name" value="DAGK_cat"/>
    <property type="match status" value="1"/>
</dbReference>
<feature type="region of interest" description="Disordered" evidence="17">
    <location>
        <begin position="175"/>
        <end position="233"/>
    </location>
</feature>
<dbReference type="PROSITE" id="PS00107">
    <property type="entry name" value="PROTEIN_KINASE_ATP"/>
    <property type="match status" value="1"/>
</dbReference>
<keyword evidence="5" id="KW-0808">Transferase</keyword>
<evidence type="ECO:0000256" key="4">
    <source>
        <dbReference type="ARBA" id="ARBA00022527"/>
    </source>
</evidence>
<dbReference type="InterPro" id="IPR018247">
    <property type="entry name" value="EF_Hand_1_Ca_BS"/>
</dbReference>
<dbReference type="InterPro" id="IPR011992">
    <property type="entry name" value="EF-hand-dom_pair"/>
</dbReference>
<gene>
    <name evidence="21" type="ORF">PGLA1383_LOCUS45252</name>
</gene>
<dbReference type="EC" id="2.7.11.1" evidence="3"/>
<evidence type="ECO:0000313" key="21">
    <source>
        <dbReference type="EMBL" id="CAE8628646.1"/>
    </source>
</evidence>
<feature type="domain" description="EF-hand" evidence="20">
    <location>
        <begin position="703"/>
        <end position="735"/>
    </location>
</feature>
<feature type="domain" description="Protein kinase" evidence="18">
    <location>
        <begin position="290"/>
        <end position="542"/>
    </location>
</feature>
<dbReference type="PANTHER" id="PTHR24349">
    <property type="entry name" value="SERINE/THREONINE-PROTEIN KINASE"/>
    <property type="match status" value="1"/>
</dbReference>
<dbReference type="PROSITE" id="PS50146">
    <property type="entry name" value="DAGK"/>
    <property type="match status" value="1"/>
</dbReference>
<dbReference type="SUPFAM" id="SSF56112">
    <property type="entry name" value="Protein kinase-like (PK-like)"/>
    <property type="match status" value="1"/>
</dbReference>
<reference evidence="21" key="1">
    <citation type="submission" date="2021-02" db="EMBL/GenBank/DDBJ databases">
        <authorList>
            <person name="Dougan E. K."/>
            <person name="Rhodes N."/>
            <person name="Thang M."/>
            <person name="Chan C."/>
        </authorList>
    </citation>
    <scope>NUCLEOTIDE SEQUENCE</scope>
</reference>
<dbReference type="InterPro" id="IPR002048">
    <property type="entry name" value="EF_hand_dom"/>
</dbReference>
<dbReference type="PROSITE" id="PS00018">
    <property type="entry name" value="EF_HAND_1"/>
    <property type="match status" value="1"/>
</dbReference>
<dbReference type="SMART" id="SM00054">
    <property type="entry name" value="EFh"/>
    <property type="match status" value="3"/>
</dbReference>
<dbReference type="Gene3D" id="1.10.238.10">
    <property type="entry name" value="EF-hand"/>
    <property type="match status" value="2"/>
</dbReference>
<dbReference type="Pfam" id="PF13499">
    <property type="entry name" value="EF-hand_7"/>
    <property type="match status" value="1"/>
</dbReference>
<dbReference type="PROSITE" id="PS50222">
    <property type="entry name" value="EF_HAND_2"/>
    <property type="match status" value="3"/>
</dbReference>
<keyword evidence="9" id="KW-0863">Zinc-finger</keyword>
<dbReference type="InterPro" id="IPR016064">
    <property type="entry name" value="NAD/diacylglycerol_kinase_sf"/>
</dbReference>
<keyword evidence="12 16" id="KW-0067">ATP-binding</keyword>
<comment type="catalytic activity">
    <reaction evidence="15">
        <text>L-seryl-[protein] + ATP = O-phospho-L-seryl-[protein] + ADP + H(+)</text>
        <dbReference type="Rhea" id="RHEA:17989"/>
        <dbReference type="Rhea" id="RHEA-COMP:9863"/>
        <dbReference type="Rhea" id="RHEA-COMP:11604"/>
        <dbReference type="ChEBI" id="CHEBI:15378"/>
        <dbReference type="ChEBI" id="CHEBI:29999"/>
        <dbReference type="ChEBI" id="CHEBI:30616"/>
        <dbReference type="ChEBI" id="CHEBI:83421"/>
        <dbReference type="ChEBI" id="CHEBI:456216"/>
        <dbReference type="EC" id="2.7.11.1"/>
    </reaction>
</comment>
<feature type="domain" description="EF-hand" evidence="20">
    <location>
        <begin position="586"/>
        <end position="621"/>
    </location>
</feature>
<comment type="similarity">
    <text evidence="13">Belongs to the protein kinase superfamily. Ser/Thr protein kinase family. CDPK subfamily.</text>
</comment>
<dbReference type="InterPro" id="IPR008271">
    <property type="entry name" value="Ser/Thr_kinase_AS"/>
</dbReference>
<dbReference type="CDD" id="cd00051">
    <property type="entry name" value="EFh"/>
    <property type="match status" value="1"/>
</dbReference>
<dbReference type="GO" id="GO:0008270">
    <property type="term" value="F:zinc ion binding"/>
    <property type="evidence" value="ECO:0007669"/>
    <property type="project" value="UniProtKB-KW"/>
</dbReference>
<evidence type="ECO:0000256" key="2">
    <source>
        <dbReference type="ARBA" id="ARBA00011245"/>
    </source>
</evidence>
<dbReference type="AlphaFoldDB" id="A0A813GQK0"/>
<evidence type="ECO:0000256" key="1">
    <source>
        <dbReference type="ARBA" id="ARBA00001946"/>
    </source>
</evidence>
<keyword evidence="10" id="KW-0418">Kinase</keyword>
<evidence type="ECO:0000256" key="17">
    <source>
        <dbReference type="SAM" id="MobiDB-lite"/>
    </source>
</evidence>
<keyword evidence="9" id="KW-0862">Zinc</keyword>
<evidence type="ECO:0000256" key="10">
    <source>
        <dbReference type="ARBA" id="ARBA00022777"/>
    </source>
</evidence>
<dbReference type="GO" id="GO:0004674">
    <property type="term" value="F:protein serine/threonine kinase activity"/>
    <property type="evidence" value="ECO:0007669"/>
    <property type="project" value="UniProtKB-KW"/>
</dbReference>
<evidence type="ECO:0000259" key="18">
    <source>
        <dbReference type="PROSITE" id="PS50011"/>
    </source>
</evidence>
<name>A0A813GQK0_POLGL</name>
<evidence type="ECO:0000313" key="22">
    <source>
        <dbReference type="Proteomes" id="UP000654075"/>
    </source>
</evidence>
<dbReference type="GO" id="GO:0005524">
    <property type="term" value="F:ATP binding"/>
    <property type="evidence" value="ECO:0007669"/>
    <property type="project" value="UniProtKB-UniRule"/>
</dbReference>
<evidence type="ECO:0000259" key="19">
    <source>
        <dbReference type="PROSITE" id="PS50146"/>
    </source>
</evidence>
<keyword evidence="22" id="KW-1185">Reference proteome</keyword>
<dbReference type="EMBL" id="CAJNNV010029447">
    <property type="protein sequence ID" value="CAE8628646.1"/>
    <property type="molecule type" value="Genomic_DNA"/>
</dbReference>
<evidence type="ECO:0000256" key="7">
    <source>
        <dbReference type="ARBA" id="ARBA00022737"/>
    </source>
</evidence>
<comment type="cofactor">
    <cofactor evidence="1">
        <name>Mg(2+)</name>
        <dbReference type="ChEBI" id="CHEBI:18420"/>
    </cofactor>
</comment>
<feature type="domain" description="DAGKc" evidence="19">
    <location>
        <begin position="15"/>
        <end position="144"/>
    </location>
</feature>
<keyword evidence="8 16" id="KW-0547">Nucleotide-binding</keyword>
<evidence type="ECO:0000256" key="13">
    <source>
        <dbReference type="ARBA" id="ARBA00024334"/>
    </source>
</evidence>
<evidence type="ECO:0000256" key="16">
    <source>
        <dbReference type="PROSITE-ProRule" id="PRU10141"/>
    </source>
</evidence>
<keyword evidence="11" id="KW-0106">Calcium</keyword>
<dbReference type="Gene3D" id="1.10.510.10">
    <property type="entry name" value="Transferase(Phosphotransferase) domain 1"/>
    <property type="match status" value="1"/>
</dbReference>
<feature type="non-terminal residue" evidence="21">
    <location>
        <position position="1"/>
    </location>
</feature>
<dbReference type="SUPFAM" id="SSF47473">
    <property type="entry name" value="EF-hand"/>
    <property type="match status" value="1"/>
</dbReference>
<feature type="domain" description="EF-hand" evidence="20">
    <location>
        <begin position="669"/>
        <end position="696"/>
    </location>
</feature>
<dbReference type="InterPro" id="IPR011009">
    <property type="entry name" value="Kinase-like_dom_sf"/>
</dbReference>
<dbReference type="InterPro" id="IPR001206">
    <property type="entry name" value="Diacylglycerol_kinase_cat_dom"/>
</dbReference>
<evidence type="ECO:0000256" key="5">
    <source>
        <dbReference type="ARBA" id="ARBA00022679"/>
    </source>
</evidence>
<keyword evidence="6" id="KW-0479">Metal-binding</keyword>
<dbReference type="SUPFAM" id="SSF111331">
    <property type="entry name" value="NAD kinase/diacylglycerol kinase-like"/>
    <property type="match status" value="1"/>
</dbReference>
<evidence type="ECO:0000256" key="15">
    <source>
        <dbReference type="ARBA" id="ARBA00048679"/>
    </source>
</evidence>
<dbReference type="InterPro" id="IPR017441">
    <property type="entry name" value="Protein_kinase_ATP_BS"/>
</dbReference>
<dbReference type="PROSITE" id="PS50011">
    <property type="entry name" value="PROTEIN_KINASE_DOM"/>
    <property type="match status" value="1"/>
</dbReference>
<evidence type="ECO:0000256" key="11">
    <source>
        <dbReference type="ARBA" id="ARBA00022837"/>
    </source>
</evidence>
<dbReference type="SMART" id="SM00046">
    <property type="entry name" value="DAGKc"/>
    <property type="match status" value="1"/>
</dbReference>
<dbReference type="InterPro" id="IPR050205">
    <property type="entry name" value="CDPK_Ser/Thr_kinases"/>
</dbReference>
<evidence type="ECO:0000256" key="8">
    <source>
        <dbReference type="ARBA" id="ARBA00022741"/>
    </source>
</evidence>
<accession>A0A813GQK0</accession>
<comment type="subunit">
    <text evidence="2">Monomer.</text>
</comment>
<dbReference type="FunFam" id="3.30.200.20:FF:000315">
    <property type="entry name" value="Calcium-dependent protein kinase 3"/>
    <property type="match status" value="1"/>
</dbReference>
<evidence type="ECO:0000256" key="6">
    <source>
        <dbReference type="ARBA" id="ARBA00022723"/>
    </source>
</evidence>
<organism evidence="21 22">
    <name type="scientific">Polarella glacialis</name>
    <name type="common">Dinoflagellate</name>
    <dbReference type="NCBI Taxonomy" id="89957"/>
    <lineage>
        <taxon>Eukaryota</taxon>
        <taxon>Sar</taxon>
        <taxon>Alveolata</taxon>
        <taxon>Dinophyceae</taxon>
        <taxon>Suessiales</taxon>
        <taxon>Suessiaceae</taxon>
        <taxon>Polarella</taxon>
    </lineage>
</organism>
<comment type="catalytic activity">
    <reaction evidence="14">
        <text>L-threonyl-[protein] + ATP = O-phospho-L-threonyl-[protein] + ADP + H(+)</text>
        <dbReference type="Rhea" id="RHEA:46608"/>
        <dbReference type="Rhea" id="RHEA-COMP:11060"/>
        <dbReference type="Rhea" id="RHEA-COMP:11605"/>
        <dbReference type="ChEBI" id="CHEBI:15378"/>
        <dbReference type="ChEBI" id="CHEBI:30013"/>
        <dbReference type="ChEBI" id="CHEBI:30616"/>
        <dbReference type="ChEBI" id="CHEBI:61977"/>
        <dbReference type="ChEBI" id="CHEBI:456216"/>
        <dbReference type="EC" id="2.7.11.1"/>
    </reaction>
</comment>
<dbReference type="Gene3D" id="3.40.50.10330">
    <property type="entry name" value="Probable inorganic polyphosphate/atp-NAD kinase, domain 1"/>
    <property type="match status" value="1"/>
</dbReference>
<proteinExistence type="inferred from homology"/>
<evidence type="ECO:0000256" key="9">
    <source>
        <dbReference type="ARBA" id="ARBA00022771"/>
    </source>
</evidence>
<dbReference type="InterPro" id="IPR017438">
    <property type="entry name" value="ATP-NAD_kinase_N"/>
</dbReference>
<evidence type="ECO:0000256" key="14">
    <source>
        <dbReference type="ARBA" id="ARBA00047899"/>
    </source>
</evidence>
<feature type="binding site" evidence="16">
    <location>
        <position position="319"/>
    </location>
    <ligand>
        <name>ATP</name>
        <dbReference type="ChEBI" id="CHEBI:30616"/>
    </ligand>
</feature>
<sequence length="735" mass="81137">VWDYYSWWQANPGQTRPPFILAFVNSRSGNQSVSQAIKRQLETILGQQFQSAGGGEVHLAGSVCELSEVRINPRHVRETIRDAKRQISQLRFLVCGGDGTVTWVLQEIEACKQEYPKLFSSFEEEPPIGVVPAGTGNDLARSLGDEYVFYRAETVFPMEAADDKEEQSVVLTTTDDLTPLGGSLGGRTPDSKSSPISMPAIGEREVDDDNMSMGSSGRSHEERFSLPSDASECGTDAADIESLQDIGRINRTGRRLSQRQVRVVNTMGFVPSAALLLVPDNSGLLSETYTLSDKLLGSGAFAVVKRGTIIASGASRAVKLVDKAKLKDKPAILKQEIEIMKMLDHPNVVMLFEIFEDDATMSLVLELCQGGSLYKYTKKNGRLTEVESSIAISQALRAVYYLHRTQICHRDIKAANCLVVGRGPLDLMNSLKLSDFGLSCVVKPMHMMTTMAGTGSHMAPEVFERKYNESCDLWSVGIMLYWLLSGELPFGDAGAKGKYLQLKFSSKWVDVSQDAVALVTLLLQKDTKLRIGPMKAIAHKWLQTTLPKPPAEILEDRHIEQLRTYRGLNIFKRAVLNVISCMLDEADIGPSRRLFIALDEDGDGMVSMKELVDKVAEAAATTAKKRPAHLKTIEAKKIFSADGKLDSGTLKDFSYTEFVAATFNRRRCLKETVCMSAFNAFDKDRSGTISLSEMAQGRLLGHLPADELLKALTELDVNGDSEIDFQEFMTMVKHS</sequence>
<evidence type="ECO:0000256" key="3">
    <source>
        <dbReference type="ARBA" id="ARBA00012513"/>
    </source>
</evidence>
<dbReference type="FunFam" id="1.10.510.10:FF:000571">
    <property type="entry name" value="Maternal embryonic leucine zipper kinase"/>
    <property type="match status" value="1"/>
</dbReference>
<dbReference type="PROSITE" id="PS00108">
    <property type="entry name" value="PROTEIN_KINASE_ST"/>
    <property type="match status" value="1"/>
</dbReference>
<keyword evidence="7" id="KW-0677">Repeat</keyword>
<protein>
    <recommendedName>
        <fullName evidence="3">non-specific serine/threonine protein kinase</fullName>
        <ecNumber evidence="3">2.7.11.1</ecNumber>
    </recommendedName>
</protein>
<dbReference type="InterPro" id="IPR000719">
    <property type="entry name" value="Prot_kinase_dom"/>
</dbReference>
<evidence type="ECO:0000259" key="20">
    <source>
        <dbReference type="PROSITE" id="PS50222"/>
    </source>
</evidence>
<dbReference type="SMART" id="SM00220">
    <property type="entry name" value="S_TKc"/>
    <property type="match status" value="1"/>
</dbReference>
<dbReference type="Proteomes" id="UP000654075">
    <property type="component" value="Unassembled WGS sequence"/>
</dbReference>
<dbReference type="GO" id="GO:0005509">
    <property type="term" value="F:calcium ion binding"/>
    <property type="evidence" value="ECO:0007669"/>
    <property type="project" value="InterPro"/>
</dbReference>
<keyword evidence="4" id="KW-0723">Serine/threonine-protein kinase</keyword>
<dbReference type="Pfam" id="PF13202">
    <property type="entry name" value="EF-hand_5"/>
    <property type="match status" value="1"/>
</dbReference>
<comment type="caution">
    <text evidence="21">The sequence shown here is derived from an EMBL/GenBank/DDBJ whole genome shotgun (WGS) entry which is preliminary data.</text>
</comment>
<dbReference type="Gene3D" id="3.30.200.20">
    <property type="entry name" value="Phosphorylase Kinase, domain 1"/>
    <property type="match status" value="1"/>
</dbReference>
<dbReference type="Pfam" id="PF00069">
    <property type="entry name" value="Pkinase"/>
    <property type="match status" value="1"/>
</dbReference>
<dbReference type="OrthoDB" id="427480at2759"/>